<organism evidence="2 3">
    <name type="scientific">Natronobacillus azotifigens</name>
    <dbReference type="NCBI Taxonomy" id="472978"/>
    <lineage>
        <taxon>Bacteria</taxon>
        <taxon>Bacillati</taxon>
        <taxon>Bacillota</taxon>
        <taxon>Bacilli</taxon>
        <taxon>Bacillales</taxon>
        <taxon>Bacillaceae</taxon>
        <taxon>Natronobacillus</taxon>
    </lineage>
</organism>
<keyword evidence="1" id="KW-0812">Transmembrane</keyword>
<accession>A0A9J6R7K9</accession>
<gene>
    <name evidence="2" type="ORF">OWO01_00075</name>
</gene>
<dbReference type="RefSeq" id="WP_268778377.1">
    <property type="nucleotide sequence ID" value="NZ_JAPRAT010000001.1"/>
</dbReference>
<dbReference type="EMBL" id="JAPRAT010000001">
    <property type="protein sequence ID" value="MCZ0701605.1"/>
    <property type="molecule type" value="Genomic_DNA"/>
</dbReference>
<comment type="caution">
    <text evidence="2">The sequence shown here is derived from an EMBL/GenBank/DDBJ whole genome shotgun (WGS) entry which is preliminary data.</text>
</comment>
<proteinExistence type="predicted"/>
<dbReference type="AlphaFoldDB" id="A0A9J6R7K9"/>
<sequence length="64" mass="7370">MKKIYWNYSFLIIGIILLIVTNELKPDGILGFIMILSSLLFFALAFLWGNNPGKVMIEFFKSLL</sequence>
<reference evidence="2" key="1">
    <citation type="submission" date="2022-11" db="EMBL/GenBank/DDBJ databases">
        <title>WGS of Natronobacillus azotifigens 24KS-1, an anaerobic diazotrophic haloalkaliphile from soda-rich habitats.</title>
        <authorList>
            <person name="Sorokin D.Y."/>
            <person name="Merkel A.Y."/>
        </authorList>
    </citation>
    <scope>NUCLEOTIDE SEQUENCE</scope>
    <source>
        <strain evidence="2">24KS-1</strain>
    </source>
</reference>
<feature type="transmembrane region" description="Helical" evidence="1">
    <location>
        <begin position="5"/>
        <end position="22"/>
    </location>
</feature>
<feature type="transmembrane region" description="Helical" evidence="1">
    <location>
        <begin position="28"/>
        <end position="48"/>
    </location>
</feature>
<keyword evidence="1" id="KW-0472">Membrane</keyword>
<protein>
    <submittedName>
        <fullName evidence="2">Uncharacterized protein</fullName>
    </submittedName>
</protein>
<evidence type="ECO:0000313" key="2">
    <source>
        <dbReference type="EMBL" id="MCZ0701605.1"/>
    </source>
</evidence>
<keyword evidence="3" id="KW-1185">Reference proteome</keyword>
<evidence type="ECO:0000313" key="3">
    <source>
        <dbReference type="Proteomes" id="UP001084197"/>
    </source>
</evidence>
<keyword evidence="1" id="KW-1133">Transmembrane helix</keyword>
<dbReference type="Proteomes" id="UP001084197">
    <property type="component" value="Unassembled WGS sequence"/>
</dbReference>
<name>A0A9J6R7K9_9BACI</name>
<evidence type="ECO:0000256" key="1">
    <source>
        <dbReference type="SAM" id="Phobius"/>
    </source>
</evidence>